<reference evidence="1 2" key="1">
    <citation type="journal article" date="2021" name="J. Hered.">
        <title>A chromosome-level genome assembly of the parasitoid wasp, Cotesia glomerata (Hymenoptera: Braconidae).</title>
        <authorList>
            <person name="Pinto B.J."/>
            <person name="Weis J.J."/>
            <person name="Gamble T."/>
            <person name="Ode P.J."/>
            <person name="Paul R."/>
            <person name="Zaspel J.M."/>
        </authorList>
    </citation>
    <scope>NUCLEOTIDE SEQUENCE [LARGE SCALE GENOMIC DNA]</scope>
    <source>
        <strain evidence="1">CgM1</strain>
    </source>
</reference>
<protein>
    <submittedName>
        <fullName evidence="1">Uncharacterized protein</fullName>
    </submittedName>
</protein>
<sequence>MIECKIGFALSFTLFEEFLVLFSISLVESMSDLSSGTLRALNTLEVISISDEPWTTESGMPEITNSDVTYVDESIKSCDSGRKTESLLGDNGELGVIGAEVVDLCRLPILVRDSVDLADLKLDVDELLEVTDLND</sequence>
<dbReference type="AlphaFoldDB" id="A0AAV7J7S5"/>
<proteinExistence type="predicted"/>
<name>A0AAV7J7S5_COTGL</name>
<gene>
    <name evidence="1" type="ORF">KQX54_016055</name>
</gene>
<dbReference type="EMBL" id="JAHXZJ010000001">
    <property type="protein sequence ID" value="KAH0567907.1"/>
    <property type="molecule type" value="Genomic_DNA"/>
</dbReference>
<comment type="caution">
    <text evidence="1">The sequence shown here is derived from an EMBL/GenBank/DDBJ whole genome shotgun (WGS) entry which is preliminary data.</text>
</comment>
<keyword evidence="2" id="KW-1185">Reference proteome</keyword>
<evidence type="ECO:0000313" key="1">
    <source>
        <dbReference type="EMBL" id="KAH0567907.1"/>
    </source>
</evidence>
<accession>A0AAV7J7S5</accession>
<organism evidence="1 2">
    <name type="scientific">Cotesia glomerata</name>
    <name type="common">Lepidopteran parasitic wasp</name>
    <name type="synonym">Apanteles glomeratus</name>
    <dbReference type="NCBI Taxonomy" id="32391"/>
    <lineage>
        <taxon>Eukaryota</taxon>
        <taxon>Metazoa</taxon>
        <taxon>Ecdysozoa</taxon>
        <taxon>Arthropoda</taxon>
        <taxon>Hexapoda</taxon>
        <taxon>Insecta</taxon>
        <taxon>Pterygota</taxon>
        <taxon>Neoptera</taxon>
        <taxon>Endopterygota</taxon>
        <taxon>Hymenoptera</taxon>
        <taxon>Apocrita</taxon>
        <taxon>Ichneumonoidea</taxon>
        <taxon>Braconidae</taxon>
        <taxon>Microgastrinae</taxon>
        <taxon>Cotesia</taxon>
    </lineage>
</organism>
<dbReference type="Proteomes" id="UP000826195">
    <property type="component" value="Unassembled WGS sequence"/>
</dbReference>
<evidence type="ECO:0000313" key="2">
    <source>
        <dbReference type="Proteomes" id="UP000826195"/>
    </source>
</evidence>